<dbReference type="GO" id="GO:0035196">
    <property type="term" value="P:miRNA processing"/>
    <property type="evidence" value="ECO:0007669"/>
    <property type="project" value="InterPro"/>
</dbReference>
<dbReference type="Proteomes" id="UP001054252">
    <property type="component" value="Unassembled WGS sequence"/>
</dbReference>
<dbReference type="EMBL" id="BPVZ01000101">
    <property type="protein sequence ID" value="GKV33563.1"/>
    <property type="molecule type" value="Genomic_DNA"/>
</dbReference>
<dbReference type="Pfam" id="PF15502">
    <property type="entry name" value="MPLKIP"/>
    <property type="match status" value="1"/>
</dbReference>
<name>A0AAV5L8I7_9ROSI</name>
<sequence length="309" mass="33935">MEESVRRKERLKAMHSEAALVDVPNDVETSGVPGQLSNPMIETSSMQEEFLANSRFDFYTDPMAAFSANRKRGKVDGQGGQDYFTPPNTSGWRGGQHSSPLPECTKRKAHTVGQVLYPCIKELLMLGMGPEAKLTITTILPLEAHGDISALPPFIREPLDPGMEQEMQGRSQFGNNLIYGSVHRGSTGSFSGGGSRGNGYGNSPNIGRGGRQGPGFYRHNLSSDRTPGAERFYHESMLEDPWQHLEPILWRKQGNEMTNPCSSNSWLPKSNSVKKEKVPEPFNKSSSQPSLAAYLASSFNKAVKDSPSE</sequence>
<dbReference type="GO" id="GO:0000398">
    <property type="term" value="P:mRNA splicing, via spliceosome"/>
    <property type="evidence" value="ECO:0007669"/>
    <property type="project" value="InterPro"/>
</dbReference>
<feature type="compositionally biased region" description="Polar residues" evidence="1">
    <location>
        <begin position="256"/>
        <end position="271"/>
    </location>
</feature>
<keyword evidence="3" id="KW-1185">Reference proteome</keyword>
<organism evidence="2 3">
    <name type="scientific">Rubroshorea leprosula</name>
    <dbReference type="NCBI Taxonomy" id="152421"/>
    <lineage>
        <taxon>Eukaryota</taxon>
        <taxon>Viridiplantae</taxon>
        <taxon>Streptophyta</taxon>
        <taxon>Embryophyta</taxon>
        <taxon>Tracheophyta</taxon>
        <taxon>Spermatophyta</taxon>
        <taxon>Magnoliopsida</taxon>
        <taxon>eudicotyledons</taxon>
        <taxon>Gunneridae</taxon>
        <taxon>Pentapetalae</taxon>
        <taxon>rosids</taxon>
        <taxon>malvids</taxon>
        <taxon>Malvales</taxon>
        <taxon>Dipterocarpaceae</taxon>
        <taxon>Rubroshorea</taxon>
    </lineage>
</organism>
<comment type="caution">
    <text evidence="2">The sequence shown here is derived from an EMBL/GenBank/DDBJ whole genome shotgun (WGS) entry which is preliminary data.</text>
</comment>
<evidence type="ECO:0000313" key="2">
    <source>
        <dbReference type="EMBL" id="GKV33563.1"/>
    </source>
</evidence>
<accession>A0AAV5L8I7</accession>
<dbReference type="InterPro" id="IPR039292">
    <property type="entry name" value="SICKLE"/>
</dbReference>
<dbReference type="PANTHER" id="PTHR36054:SF2">
    <property type="entry name" value="PROTEIN SICKLE"/>
    <property type="match status" value="1"/>
</dbReference>
<dbReference type="PANTHER" id="PTHR36054">
    <property type="entry name" value="PROTEIN SICKLE"/>
    <property type="match status" value="1"/>
</dbReference>
<reference evidence="2 3" key="1">
    <citation type="journal article" date="2021" name="Commun. Biol.">
        <title>The genome of Shorea leprosula (Dipterocarpaceae) highlights the ecological relevance of drought in aseasonal tropical rainforests.</title>
        <authorList>
            <person name="Ng K.K.S."/>
            <person name="Kobayashi M.J."/>
            <person name="Fawcett J.A."/>
            <person name="Hatakeyama M."/>
            <person name="Paape T."/>
            <person name="Ng C.H."/>
            <person name="Ang C.C."/>
            <person name="Tnah L.H."/>
            <person name="Lee C.T."/>
            <person name="Nishiyama T."/>
            <person name="Sese J."/>
            <person name="O'Brien M.J."/>
            <person name="Copetti D."/>
            <person name="Mohd Noor M.I."/>
            <person name="Ong R.C."/>
            <person name="Putra M."/>
            <person name="Sireger I.Z."/>
            <person name="Indrioko S."/>
            <person name="Kosugi Y."/>
            <person name="Izuno A."/>
            <person name="Isagi Y."/>
            <person name="Lee S.L."/>
            <person name="Shimizu K.K."/>
        </authorList>
    </citation>
    <scope>NUCLEOTIDE SEQUENCE [LARGE SCALE GENOMIC DNA]</scope>
    <source>
        <strain evidence="2">214</strain>
    </source>
</reference>
<proteinExistence type="predicted"/>
<dbReference type="AlphaFoldDB" id="A0AAV5L8I7"/>
<gene>
    <name evidence="2" type="ORF">SLEP1_g42055</name>
</gene>
<evidence type="ECO:0000256" key="1">
    <source>
        <dbReference type="SAM" id="MobiDB-lite"/>
    </source>
</evidence>
<dbReference type="InterPro" id="IPR028265">
    <property type="entry name" value="TTDN1/SICKLE"/>
</dbReference>
<evidence type="ECO:0000313" key="3">
    <source>
        <dbReference type="Proteomes" id="UP001054252"/>
    </source>
</evidence>
<protein>
    <submittedName>
        <fullName evidence="2">Uncharacterized protein</fullName>
    </submittedName>
</protein>
<feature type="region of interest" description="Disordered" evidence="1">
    <location>
        <begin position="256"/>
        <end position="290"/>
    </location>
</feature>